<evidence type="ECO:0000256" key="1">
    <source>
        <dbReference type="ARBA" id="ARBA00004651"/>
    </source>
</evidence>
<dbReference type="KEGG" id="vei:Veis_1550"/>
<evidence type="ECO:0000256" key="4">
    <source>
        <dbReference type="ARBA" id="ARBA00022989"/>
    </source>
</evidence>
<feature type="transmembrane region" description="Helical" evidence="7">
    <location>
        <begin position="76"/>
        <end position="95"/>
    </location>
</feature>
<dbReference type="EMBL" id="CP000542">
    <property type="protein sequence ID" value="ABM57309.1"/>
    <property type="molecule type" value="Genomic_DNA"/>
</dbReference>
<dbReference type="AlphaFoldDB" id="A1WI52"/>
<dbReference type="InterPro" id="IPR050189">
    <property type="entry name" value="MFS_Efflux_Transporters"/>
</dbReference>
<keyword evidence="10" id="KW-1185">Reference proteome</keyword>
<dbReference type="CDD" id="cd17324">
    <property type="entry name" value="MFS_NepI_like"/>
    <property type="match status" value="1"/>
</dbReference>
<feature type="transmembrane region" description="Helical" evidence="7">
    <location>
        <begin position="214"/>
        <end position="237"/>
    </location>
</feature>
<evidence type="ECO:0000256" key="2">
    <source>
        <dbReference type="ARBA" id="ARBA00022475"/>
    </source>
</evidence>
<feature type="transmembrane region" description="Helical" evidence="7">
    <location>
        <begin position="101"/>
        <end position="122"/>
    </location>
</feature>
<feature type="domain" description="Major facilitator superfamily (MFS) profile" evidence="8">
    <location>
        <begin position="10"/>
        <end position="394"/>
    </location>
</feature>
<feature type="transmembrane region" description="Helical" evidence="7">
    <location>
        <begin position="249"/>
        <end position="267"/>
    </location>
</feature>
<dbReference type="PANTHER" id="PTHR43124:SF10">
    <property type="entry name" value="PURINE EFFLUX PUMP PBUE"/>
    <property type="match status" value="1"/>
</dbReference>
<dbReference type="Gene3D" id="1.20.1250.20">
    <property type="entry name" value="MFS general substrate transporter like domains"/>
    <property type="match status" value="1"/>
</dbReference>
<evidence type="ECO:0000256" key="7">
    <source>
        <dbReference type="SAM" id="Phobius"/>
    </source>
</evidence>
<evidence type="ECO:0000256" key="3">
    <source>
        <dbReference type="ARBA" id="ARBA00022692"/>
    </source>
</evidence>
<dbReference type="InterPro" id="IPR011701">
    <property type="entry name" value="MFS"/>
</dbReference>
<evidence type="ECO:0000313" key="10">
    <source>
        <dbReference type="Proteomes" id="UP000000374"/>
    </source>
</evidence>
<keyword evidence="2" id="KW-1003">Cell membrane</keyword>
<gene>
    <name evidence="9" type="ordered locus">Veis_1550</name>
</gene>
<feature type="transmembrane region" description="Helical" evidence="7">
    <location>
        <begin position="338"/>
        <end position="360"/>
    </location>
</feature>
<dbReference type="RefSeq" id="WP_011809316.1">
    <property type="nucleotide sequence ID" value="NC_008786.1"/>
</dbReference>
<evidence type="ECO:0000256" key="5">
    <source>
        <dbReference type="ARBA" id="ARBA00023136"/>
    </source>
</evidence>
<keyword evidence="4 7" id="KW-1133">Transmembrane helix</keyword>
<dbReference type="GeneID" id="76460169"/>
<feature type="transmembrane region" description="Helical" evidence="7">
    <location>
        <begin position="162"/>
        <end position="181"/>
    </location>
</feature>
<dbReference type="GO" id="GO:0022857">
    <property type="term" value="F:transmembrane transporter activity"/>
    <property type="evidence" value="ECO:0007669"/>
    <property type="project" value="InterPro"/>
</dbReference>
<dbReference type="eggNOG" id="COG2814">
    <property type="taxonomic scope" value="Bacteria"/>
</dbReference>
<evidence type="ECO:0000259" key="8">
    <source>
        <dbReference type="PROSITE" id="PS50850"/>
    </source>
</evidence>
<dbReference type="GO" id="GO:0005886">
    <property type="term" value="C:plasma membrane"/>
    <property type="evidence" value="ECO:0007669"/>
    <property type="project" value="UniProtKB-SubCell"/>
</dbReference>
<feature type="transmembrane region" description="Helical" evidence="7">
    <location>
        <begin position="134"/>
        <end position="156"/>
    </location>
</feature>
<feature type="transmembrane region" description="Helical" evidence="7">
    <location>
        <begin position="372"/>
        <end position="391"/>
    </location>
</feature>
<proteinExistence type="predicted"/>
<sequence>MLSPSRERWLLLTLAGIQFTHILDFMIMMPLGPRFTQLFAISDAQFGLLVSAYTLSAGVSGLLAGTYVDRFGRKRLLLVLYGLFGLATLACGVAPGYALLMVARILAGAFGGVLSALSQTIVADVVPFERRGRAMGIVMTSFSVSTVAGVPLGLLLAQYGGWHLPFFAIAALVALLALQAARTLPTLTAHLQAARGRTALGGITQVLADHNHRWAFLFSALLMFTGFTVIPYITIYMQTNAGVRADQVPLLYLCGGLVTLFTARLFGRLTDRWGKVFTYRRLALACTLPLLAITLVRGVPLWAVIAVSTLMFTFLSGRMIPGMAIVASAAQAPLRGTFMTLNTSVQSAAMGLASFVGGLLISRDAQGLVQHYWMAALVGIGASLLSMVVVGKLQLYGAAPSAPSSEPQAAAAAQSGQGAPSARGSD</sequence>
<feature type="region of interest" description="Disordered" evidence="6">
    <location>
        <begin position="400"/>
        <end position="426"/>
    </location>
</feature>
<dbReference type="HOGENOM" id="CLU_001265_61_5_4"/>
<evidence type="ECO:0000256" key="6">
    <source>
        <dbReference type="SAM" id="MobiDB-lite"/>
    </source>
</evidence>
<dbReference type="Pfam" id="PF07690">
    <property type="entry name" value="MFS_1"/>
    <property type="match status" value="1"/>
</dbReference>
<dbReference type="SUPFAM" id="SSF103473">
    <property type="entry name" value="MFS general substrate transporter"/>
    <property type="match status" value="1"/>
</dbReference>
<feature type="transmembrane region" description="Helical" evidence="7">
    <location>
        <begin position="9"/>
        <end position="32"/>
    </location>
</feature>
<name>A1WI52_VEREI</name>
<keyword evidence="3 7" id="KW-0812">Transmembrane</keyword>
<dbReference type="InterPro" id="IPR020846">
    <property type="entry name" value="MFS_dom"/>
</dbReference>
<comment type="subcellular location">
    <subcellularLocation>
        <location evidence="1">Cell membrane</location>
        <topology evidence="1">Multi-pass membrane protein</topology>
    </subcellularLocation>
</comment>
<reference evidence="10" key="1">
    <citation type="submission" date="2006-12" db="EMBL/GenBank/DDBJ databases">
        <title>Complete sequence of chromosome 1 of Verminephrobacter eiseniae EF01-2.</title>
        <authorList>
            <person name="Copeland A."/>
            <person name="Lucas S."/>
            <person name="Lapidus A."/>
            <person name="Barry K."/>
            <person name="Detter J.C."/>
            <person name="Glavina del Rio T."/>
            <person name="Dalin E."/>
            <person name="Tice H."/>
            <person name="Pitluck S."/>
            <person name="Chertkov O."/>
            <person name="Brettin T."/>
            <person name="Bruce D."/>
            <person name="Han C."/>
            <person name="Tapia R."/>
            <person name="Gilna P."/>
            <person name="Schmutz J."/>
            <person name="Larimer F."/>
            <person name="Land M."/>
            <person name="Hauser L."/>
            <person name="Kyrpides N."/>
            <person name="Kim E."/>
            <person name="Stahl D."/>
            <person name="Richardson P."/>
        </authorList>
    </citation>
    <scope>NUCLEOTIDE SEQUENCE [LARGE SCALE GENOMIC DNA]</scope>
    <source>
        <strain evidence="10">EF01-2</strain>
    </source>
</reference>
<accession>A1WI52</accession>
<dbReference type="STRING" id="391735.Veis_1550"/>
<dbReference type="InterPro" id="IPR036259">
    <property type="entry name" value="MFS_trans_sf"/>
</dbReference>
<protein>
    <submittedName>
        <fullName evidence="9">Major facilitator superfamily MFS_1</fullName>
    </submittedName>
</protein>
<feature type="transmembrane region" description="Helical" evidence="7">
    <location>
        <begin position="44"/>
        <end position="64"/>
    </location>
</feature>
<organism evidence="9 10">
    <name type="scientific">Verminephrobacter eiseniae (strain EF01-2)</name>
    <dbReference type="NCBI Taxonomy" id="391735"/>
    <lineage>
        <taxon>Bacteria</taxon>
        <taxon>Pseudomonadati</taxon>
        <taxon>Pseudomonadota</taxon>
        <taxon>Betaproteobacteria</taxon>
        <taxon>Burkholderiales</taxon>
        <taxon>Comamonadaceae</taxon>
        <taxon>Verminephrobacter</taxon>
    </lineage>
</organism>
<dbReference type="PANTHER" id="PTHR43124">
    <property type="entry name" value="PURINE EFFLUX PUMP PBUE"/>
    <property type="match status" value="1"/>
</dbReference>
<keyword evidence="5 7" id="KW-0472">Membrane</keyword>
<dbReference type="Proteomes" id="UP000000374">
    <property type="component" value="Chromosome"/>
</dbReference>
<evidence type="ECO:0000313" key="9">
    <source>
        <dbReference type="EMBL" id="ABM57309.1"/>
    </source>
</evidence>
<dbReference type="PROSITE" id="PS50850">
    <property type="entry name" value="MFS"/>
    <property type="match status" value="1"/>
</dbReference>